<organism evidence="1 2">
    <name type="scientific">Pseudomonas phage Stalingrad</name>
    <dbReference type="NCBI Taxonomy" id="2762287"/>
    <lineage>
        <taxon>Viruses</taxon>
        <taxon>Duplodnaviria</taxon>
        <taxon>Heunggongvirae</taxon>
        <taxon>Uroviricota</taxon>
        <taxon>Caudoviricetes</taxon>
        <taxon>Autographivirales</taxon>
        <taxon>Autotranscriptaviridae</taxon>
        <taxon>Studiervirinae</taxon>
        <taxon>Troedvirus</taxon>
        <taxon>Troedvirus stalingrad</taxon>
    </lineage>
</organism>
<proteinExistence type="predicted"/>
<evidence type="ECO:0000313" key="2">
    <source>
        <dbReference type="Proteomes" id="UP000515980"/>
    </source>
</evidence>
<dbReference type="EMBL" id="MT711887">
    <property type="protein sequence ID" value="QNJ57305.1"/>
    <property type="molecule type" value="Genomic_DNA"/>
</dbReference>
<sequence length="101" mass="11960">MKITPEHYAELKGLFESALSDEVKRLSGHEDMPKTVKALIEHHKAGYEQEGLSEVRMMFDLYWWVNRRRPELHDWSARVYQYANDDHKATAIRKVIKEMTA</sequence>
<protein>
    <submittedName>
        <fullName evidence="1">Uncharacterized protein</fullName>
    </submittedName>
</protein>
<dbReference type="Proteomes" id="UP000515980">
    <property type="component" value="Segment"/>
</dbReference>
<keyword evidence="2" id="KW-1185">Reference proteome</keyword>
<gene>
    <name evidence="1" type="ORF">Stalingrad_2</name>
</gene>
<name>A0A7G8LJ83_9CAUD</name>
<accession>A0A7G8LJ83</accession>
<evidence type="ECO:0000313" key="1">
    <source>
        <dbReference type="EMBL" id="QNJ57305.1"/>
    </source>
</evidence>
<reference evidence="1 2" key="1">
    <citation type="submission" date="2020-07" db="EMBL/GenBank/DDBJ databases">
        <authorList>
            <person name="Rupe E.O."/>
            <person name="Bordelon E."/>
            <person name="Abraham A."/>
            <person name="Temple L."/>
            <person name="McNeal J."/>
        </authorList>
    </citation>
    <scope>NUCLEOTIDE SEQUENCE [LARGE SCALE GENOMIC DNA]</scope>
</reference>